<name>A0A6B3NJA3_9CYAN</name>
<evidence type="ECO:0000256" key="1">
    <source>
        <dbReference type="ARBA" id="ARBA00000085"/>
    </source>
</evidence>
<evidence type="ECO:0000259" key="10">
    <source>
        <dbReference type="PROSITE" id="PS50110"/>
    </source>
</evidence>
<dbReference type="EC" id="2.7.13.3" evidence="2"/>
<evidence type="ECO:0000256" key="8">
    <source>
        <dbReference type="SAM" id="Coils"/>
    </source>
</evidence>
<dbReference type="InterPro" id="IPR000700">
    <property type="entry name" value="PAS-assoc_C"/>
</dbReference>
<keyword evidence="5" id="KW-0418">Kinase</keyword>
<dbReference type="SUPFAM" id="SSF47384">
    <property type="entry name" value="Homodimeric domain of signal transducing histidine kinase"/>
    <property type="match status" value="1"/>
</dbReference>
<feature type="modified residue" description="4-aspartylphosphate" evidence="7">
    <location>
        <position position="56"/>
    </location>
</feature>
<dbReference type="CDD" id="cd00156">
    <property type="entry name" value="REC"/>
    <property type="match status" value="1"/>
</dbReference>
<dbReference type="PROSITE" id="PS50109">
    <property type="entry name" value="HIS_KIN"/>
    <property type="match status" value="1"/>
</dbReference>
<evidence type="ECO:0000256" key="6">
    <source>
        <dbReference type="ARBA" id="ARBA00023012"/>
    </source>
</evidence>
<evidence type="ECO:0000259" key="12">
    <source>
        <dbReference type="PROSITE" id="PS50113"/>
    </source>
</evidence>
<evidence type="ECO:0000256" key="5">
    <source>
        <dbReference type="ARBA" id="ARBA00022777"/>
    </source>
</evidence>
<dbReference type="Gene3D" id="3.30.450.20">
    <property type="entry name" value="PAS domain"/>
    <property type="match status" value="2"/>
</dbReference>
<proteinExistence type="predicted"/>
<accession>A0A6B3NJA3</accession>
<dbReference type="InterPro" id="IPR004358">
    <property type="entry name" value="Sig_transdc_His_kin-like_C"/>
</dbReference>
<evidence type="ECO:0000256" key="4">
    <source>
        <dbReference type="ARBA" id="ARBA00022679"/>
    </source>
</evidence>
<dbReference type="CDD" id="cd00130">
    <property type="entry name" value="PAS"/>
    <property type="match status" value="2"/>
</dbReference>
<feature type="domain" description="PAC" evidence="12">
    <location>
        <begin position="208"/>
        <end position="267"/>
    </location>
</feature>
<dbReference type="PRINTS" id="PR00344">
    <property type="entry name" value="BCTRLSENSOR"/>
</dbReference>
<dbReference type="PROSITE" id="PS50110">
    <property type="entry name" value="RESPONSE_REGULATORY"/>
    <property type="match status" value="1"/>
</dbReference>
<dbReference type="InterPro" id="IPR036097">
    <property type="entry name" value="HisK_dim/P_sf"/>
</dbReference>
<dbReference type="FunFam" id="3.30.450.20:FF:000155">
    <property type="entry name" value="Sensor histidine kinase TodS"/>
    <property type="match status" value="1"/>
</dbReference>
<feature type="coiled-coil region" evidence="8">
    <location>
        <begin position="258"/>
        <end position="293"/>
    </location>
</feature>
<dbReference type="Pfam" id="PF00072">
    <property type="entry name" value="Response_reg"/>
    <property type="match status" value="1"/>
</dbReference>
<dbReference type="FunFam" id="3.30.565.10:FF:000006">
    <property type="entry name" value="Sensor histidine kinase WalK"/>
    <property type="match status" value="1"/>
</dbReference>
<dbReference type="Gene3D" id="3.40.50.2300">
    <property type="match status" value="1"/>
</dbReference>
<dbReference type="Gene3D" id="3.30.565.10">
    <property type="entry name" value="Histidine kinase-like ATPase, C-terminal domain"/>
    <property type="match status" value="1"/>
</dbReference>
<reference evidence="13" key="1">
    <citation type="submission" date="2019-11" db="EMBL/GenBank/DDBJ databases">
        <title>Genomic insights into an expanded diversity of filamentous marine cyanobacteria reveals the extraordinary biosynthetic potential of Moorea and Okeania.</title>
        <authorList>
            <person name="Ferreira Leao T."/>
            <person name="Wang M."/>
            <person name="Moss N."/>
            <person name="Da Silva R."/>
            <person name="Sanders J."/>
            <person name="Nurk S."/>
            <person name="Gurevich A."/>
            <person name="Humphrey G."/>
            <person name="Reher R."/>
            <person name="Zhu Q."/>
            <person name="Belda-Ferre P."/>
            <person name="Glukhov E."/>
            <person name="Rex R."/>
            <person name="Dorrestein P.C."/>
            <person name="Knight R."/>
            <person name="Pevzner P."/>
            <person name="Gerwick W.H."/>
            <person name="Gerwick L."/>
        </authorList>
    </citation>
    <scope>NUCLEOTIDE SEQUENCE</scope>
    <source>
        <strain evidence="13">SIO1C4</strain>
    </source>
</reference>
<dbReference type="GO" id="GO:0000155">
    <property type="term" value="F:phosphorelay sensor kinase activity"/>
    <property type="evidence" value="ECO:0007669"/>
    <property type="project" value="InterPro"/>
</dbReference>
<dbReference type="Pfam" id="PF00512">
    <property type="entry name" value="HisKA"/>
    <property type="match status" value="1"/>
</dbReference>
<keyword evidence="4" id="KW-0808">Transferase</keyword>
<dbReference type="InterPro" id="IPR003661">
    <property type="entry name" value="HisK_dim/P_dom"/>
</dbReference>
<dbReference type="InterPro" id="IPR005467">
    <property type="entry name" value="His_kinase_dom"/>
</dbReference>
<feature type="domain" description="PAS" evidence="11">
    <location>
        <begin position="139"/>
        <end position="183"/>
    </location>
</feature>
<dbReference type="InterPro" id="IPR013767">
    <property type="entry name" value="PAS_fold"/>
</dbReference>
<dbReference type="SUPFAM" id="SSF55874">
    <property type="entry name" value="ATPase domain of HSP90 chaperone/DNA topoisomerase II/histidine kinase"/>
    <property type="match status" value="1"/>
</dbReference>
<keyword evidence="3 7" id="KW-0597">Phosphoprotein</keyword>
<dbReference type="SMART" id="SM00387">
    <property type="entry name" value="HATPase_c"/>
    <property type="match status" value="1"/>
</dbReference>
<dbReference type="InterPro" id="IPR003594">
    <property type="entry name" value="HATPase_dom"/>
</dbReference>
<dbReference type="CDD" id="cd00075">
    <property type="entry name" value="HATPase"/>
    <property type="match status" value="1"/>
</dbReference>
<comment type="catalytic activity">
    <reaction evidence="1">
        <text>ATP + protein L-histidine = ADP + protein N-phospho-L-histidine.</text>
        <dbReference type="EC" id="2.7.13.3"/>
    </reaction>
</comment>
<dbReference type="InterPro" id="IPR013656">
    <property type="entry name" value="PAS_4"/>
</dbReference>
<dbReference type="InterPro" id="IPR000014">
    <property type="entry name" value="PAS"/>
</dbReference>
<evidence type="ECO:0000259" key="11">
    <source>
        <dbReference type="PROSITE" id="PS50112"/>
    </source>
</evidence>
<dbReference type="AlphaFoldDB" id="A0A6B3NJA3"/>
<keyword evidence="8" id="KW-0175">Coiled coil</keyword>
<dbReference type="InterPro" id="IPR050736">
    <property type="entry name" value="Sensor_HK_Regulatory"/>
</dbReference>
<feature type="domain" description="PAC" evidence="12">
    <location>
        <begin position="387"/>
        <end position="439"/>
    </location>
</feature>
<dbReference type="SMART" id="SM00086">
    <property type="entry name" value="PAC"/>
    <property type="match status" value="2"/>
</dbReference>
<dbReference type="EMBL" id="JAAHFQ010000948">
    <property type="protein sequence ID" value="NER31820.1"/>
    <property type="molecule type" value="Genomic_DNA"/>
</dbReference>
<evidence type="ECO:0000313" key="13">
    <source>
        <dbReference type="EMBL" id="NER31820.1"/>
    </source>
</evidence>
<dbReference type="PANTHER" id="PTHR43711:SF26">
    <property type="entry name" value="SENSOR HISTIDINE KINASE RCSC"/>
    <property type="match status" value="1"/>
</dbReference>
<dbReference type="SMART" id="SM00388">
    <property type="entry name" value="HisKA"/>
    <property type="match status" value="1"/>
</dbReference>
<evidence type="ECO:0000256" key="7">
    <source>
        <dbReference type="PROSITE-ProRule" id="PRU00169"/>
    </source>
</evidence>
<dbReference type="SMART" id="SM00448">
    <property type="entry name" value="REC"/>
    <property type="match status" value="1"/>
</dbReference>
<dbReference type="Pfam" id="PF00989">
    <property type="entry name" value="PAS"/>
    <property type="match status" value="1"/>
</dbReference>
<dbReference type="Gene3D" id="1.10.287.130">
    <property type="match status" value="1"/>
</dbReference>
<evidence type="ECO:0000256" key="3">
    <source>
        <dbReference type="ARBA" id="ARBA00022553"/>
    </source>
</evidence>
<comment type="caution">
    <text evidence="13">The sequence shown here is derived from an EMBL/GenBank/DDBJ whole genome shotgun (WGS) entry which is preliminary data.</text>
</comment>
<dbReference type="PANTHER" id="PTHR43711">
    <property type="entry name" value="TWO-COMPONENT HISTIDINE KINASE"/>
    <property type="match status" value="1"/>
</dbReference>
<dbReference type="PROSITE" id="PS50113">
    <property type="entry name" value="PAC"/>
    <property type="match status" value="2"/>
</dbReference>
<feature type="domain" description="PAS" evidence="11">
    <location>
        <begin position="307"/>
        <end position="353"/>
    </location>
</feature>
<dbReference type="InterPro" id="IPR011006">
    <property type="entry name" value="CheY-like_superfamily"/>
</dbReference>
<dbReference type="GO" id="GO:0006355">
    <property type="term" value="P:regulation of DNA-templated transcription"/>
    <property type="evidence" value="ECO:0007669"/>
    <property type="project" value="InterPro"/>
</dbReference>
<dbReference type="SUPFAM" id="SSF52172">
    <property type="entry name" value="CheY-like"/>
    <property type="match status" value="1"/>
</dbReference>
<dbReference type="SMART" id="SM00091">
    <property type="entry name" value="PAS"/>
    <property type="match status" value="2"/>
</dbReference>
<dbReference type="CDD" id="cd00082">
    <property type="entry name" value="HisKA"/>
    <property type="match status" value="1"/>
</dbReference>
<organism evidence="13">
    <name type="scientific">Symploca sp. SIO1C4</name>
    <dbReference type="NCBI Taxonomy" id="2607765"/>
    <lineage>
        <taxon>Bacteria</taxon>
        <taxon>Bacillati</taxon>
        <taxon>Cyanobacteriota</taxon>
        <taxon>Cyanophyceae</taxon>
        <taxon>Coleofasciculales</taxon>
        <taxon>Coleofasciculaceae</taxon>
        <taxon>Symploca</taxon>
    </lineage>
</organism>
<evidence type="ECO:0000256" key="2">
    <source>
        <dbReference type="ARBA" id="ARBA00012438"/>
    </source>
</evidence>
<dbReference type="NCBIfam" id="TIGR00229">
    <property type="entry name" value="sensory_box"/>
    <property type="match status" value="2"/>
</dbReference>
<feature type="domain" description="Response regulatory" evidence="10">
    <location>
        <begin position="6"/>
        <end position="121"/>
    </location>
</feature>
<dbReference type="InterPro" id="IPR035965">
    <property type="entry name" value="PAS-like_dom_sf"/>
</dbReference>
<dbReference type="InterPro" id="IPR001610">
    <property type="entry name" value="PAC"/>
</dbReference>
<dbReference type="PROSITE" id="PS50112">
    <property type="entry name" value="PAS"/>
    <property type="match status" value="2"/>
</dbReference>
<keyword evidence="6" id="KW-0902">Two-component regulatory system</keyword>
<dbReference type="InterPro" id="IPR036890">
    <property type="entry name" value="HATPase_C_sf"/>
</dbReference>
<protein>
    <recommendedName>
        <fullName evidence="2">histidine kinase</fullName>
        <ecNumber evidence="2">2.7.13.3</ecNumber>
    </recommendedName>
</protein>
<dbReference type="InterPro" id="IPR001789">
    <property type="entry name" value="Sig_transdc_resp-reg_receiver"/>
</dbReference>
<evidence type="ECO:0000259" key="9">
    <source>
        <dbReference type="PROSITE" id="PS50109"/>
    </source>
</evidence>
<dbReference type="Pfam" id="PF02518">
    <property type="entry name" value="HATPase_c"/>
    <property type="match status" value="1"/>
</dbReference>
<dbReference type="Pfam" id="PF08448">
    <property type="entry name" value="PAS_4"/>
    <property type="match status" value="1"/>
</dbReference>
<gene>
    <name evidence="13" type="ORF">F6J89_30485</name>
</gene>
<dbReference type="SUPFAM" id="SSF55785">
    <property type="entry name" value="PYP-like sensor domain (PAS domain)"/>
    <property type="match status" value="2"/>
</dbReference>
<sequence>MSIPLHVLVLEDSLDDTELMLEELIQAEFDPIWQRVETESEYLAQLSPDLDIILSDYTMPQFNASRALELLQEQGLDIPFIVVTGTITEATALELTQSGASDYLIKDRMARLGRAVAQAIEEKQLRQEKQKAELAQRTSETRLQAIFNQTFQFIWLLTPQGKIQEANQTALDFSGLQLDEVVGYNFWETRWWGFVSTIQAQLQKVIFQAAEGDLVRCEIDIWGAESQVVTIDFSLKPFTDQEGKIVLLVAEGRDITKRQQVEKQLQLLNAELAQRVEERTADLAQSNQQLRLEIAERQQIEATLRQERDLMNWLLENSPAGMVMVNHQGNITFANKRSEEILGLTRAEIISRTYNEPTWHSTTLEGFPLRVEQYPFRRVMKAAEPIYDMRHAIQWSNGEQVLLSISGAPIFDADDQVDGVLFTLDNITERQQLEAGLRKALEEEKELNQLKSNFISIVSHEFRTPMTSIKMSADLLKRYGHRASEEKRNQHLLRIEKSIDYMTKLIEDVIIINRTEAGVLQFSPESLDLVQFCQELIADLQTSELKQHKLVFSSQHDCCLVQMDENLLRLIFVNLLSNAIKYSPLGGKVTFSLNCTPDAVIFQVQDLGIGIPPEDQQRLFESFQRASNVGNIPGTGIGLAIVKKAVDLHSGQITLKSEVGLGTTFTVTIPISC</sequence>
<feature type="domain" description="Histidine kinase" evidence="9">
    <location>
        <begin position="457"/>
        <end position="673"/>
    </location>
</feature>